<accession>R4UGB6</accession>
<dbReference type="KEGG" id="scr:SCHRY_v1c05670"/>
<keyword evidence="2" id="KW-1185">Reference proteome</keyword>
<protein>
    <submittedName>
        <fullName evidence="1">Uncharacterized protein</fullName>
    </submittedName>
</protein>
<dbReference type="EMBL" id="CP005077">
    <property type="protein sequence ID" value="AGM25145.1"/>
    <property type="molecule type" value="Genomic_DNA"/>
</dbReference>
<evidence type="ECO:0000313" key="1">
    <source>
        <dbReference type="EMBL" id="AGM25145.1"/>
    </source>
</evidence>
<organism evidence="1 2">
    <name type="scientific">Spiroplasma chrysopicola DF-1</name>
    <dbReference type="NCBI Taxonomy" id="1276227"/>
    <lineage>
        <taxon>Bacteria</taxon>
        <taxon>Bacillati</taxon>
        <taxon>Mycoplasmatota</taxon>
        <taxon>Mollicutes</taxon>
        <taxon>Entomoplasmatales</taxon>
        <taxon>Spiroplasmataceae</taxon>
        <taxon>Spiroplasma</taxon>
    </lineage>
</organism>
<reference evidence="1 2" key="1">
    <citation type="journal article" date="2013" name="Genome Biol. Evol.">
        <title>Complete genomes of two dipteran-associated spiroplasmas provided insights into the origin, dynamics, and impacts of viral invasion in spiroplasma.</title>
        <authorList>
            <person name="Ku C."/>
            <person name="Lo W.S."/>
            <person name="Chen L.L."/>
            <person name="Kuo C.H."/>
        </authorList>
    </citation>
    <scope>NUCLEOTIDE SEQUENCE [LARGE SCALE GENOMIC DNA]</scope>
    <source>
        <strain evidence="1 2">DF-1</strain>
    </source>
</reference>
<dbReference type="HOGENOM" id="CLU_2234889_0_0_14"/>
<proteinExistence type="predicted"/>
<dbReference type="Proteomes" id="UP000013964">
    <property type="component" value="Chromosome"/>
</dbReference>
<dbReference type="PATRIC" id="fig|1276227.3.peg.570"/>
<dbReference type="AlphaFoldDB" id="R4UGB6"/>
<dbReference type="RefSeq" id="WP_016338970.1">
    <property type="nucleotide sequence ID" value="NC_021280.1"/>
</dbReference>
<sequence length="105" mass="12195">MRIEKNINIEKYNSIFDTNFLLYKSSDNLNISEIPLIVYFNLTLEWLLNVGTERGYLHFIGKEADCIKLISDGLANFINQRKENEDKVSSELPVLIIGPKKYKII</sequence>
<dbReference type="STRING" id="1276227.SCHRY_v1c05670"/>
<gene>
    <name evidence="1" type="ORF">SCHRY_v1c05670</name>
</gene>
<evidence type="ECO:0000313" key="2">
    <source>
        <dbReference type="Proteomes" id="UP000013964"/>
    </source>
</evidence>
<name>R4UGB6_9MOLU</name>